<evidence type="ECO:0000256" key="7">
    <source>
        <dbReference type="PROSITE-ProRule" id="PRU01016"/>
    </source>
</evidence>
<dbReference type="GeneID" id="106463677"/>
<reference evidence="10" key="1">
    <citation type="submission" date="2025-08" db="UniProtKB">
        <authorList>
            <consortium name="RefSeq"/>
        </authorList>
    </citation>
    <scope>IDENTIFICATION</scope>
    <source>
        <tissue evidence="10">Muscle</tissue>
    </source>
</reference>
<accession>A0ABM1BCF1</accession>
<evidence type="ECO:0000256" key="1">
    <source>
        <dbReference type="ARBA" id="ARBA00022603"/>
    </source>
</evidence>
<dbReference type="PROSITE" id="PS51679">
    <property type="entry name" value="SAM_MT_C5"/>
    <property type="match status" value="1"/>
</dbReference>
<evidence type="ECO:0000256" key="2">
    <source>
        <dbReference type="ARBA" id="ARBA00022679"/>
    </source>
</evidence>
<evidence type="ECO:0000313" key="10">
    <source>
        <dbReference type="RefSeq" id="XP_013779188.1"/>
    </source>
</evidence>
<dbReference type="RefSeq" id="XP_013779188.1">
    <property type="nucleotide sequence ID" value="XM_013923734.2"/>
</dbReference>
<dbReference type="Pfam" id="PF00145">
    <property type="entry name" value="DNA_methylase"/>
    <property type="match status" value="1"/>
</dbReference>
<dbReference type="InterPro" id="IPR031303">
    <property type="entry name" value="C5_meth_CS"/>
</dbReference>
<feature type="active site" evidence="7">
    <location>
        <position position="78"/>
    </location>
</feature>
<keyword evidence="1 7" id="KW-0489">Methyltransferase</keyword>
<gene>
    <name evidence="10" type="primary">LOC106463677</name>
</gene>
<organism evidence="9 10">
    <name type="scientific">Limulus polyphemus</name>
    <name type="common">Atlantic horseshoe crab</name>
    <dbReference type="NCBI Taxonomy" id="6850"/>
    <lineage>
        <taxon>Eukaryota</taxon>
        <taxon>Metazoa</taxon>
        <taxon>Ecdysozoa</taxon>
        <taxon>Arthropoda</taxon>
        <taxon>Chelicerata</taxon>
        <taxon>Merostomata</taxon>
        <taxon>Xiphosura</taxon>
        <taxon>Limulidae</taxon>
        <taxon>Limulus</taxon>
    </lineage>
</organism>
<keyword evidence="3 7" id="KW-0949">S-adenosyl-L-methionine</keyword>
<comment type="similarity">
    <text evidence="7 8">Belongs to the class I-like SAM-binding methyltransferase superfamily. C5-methyltransferase family.</text>
</comment>
<dbReference type="EC" id="2.1.1.204" evidence="4"/>
<keyword evidence="2 7" id="KW-0808">Transferase</keyword>
<proteinExistence type="inferred from homology"/>
<dbReference type="InterPro" id="IPR001525">
    <property type="entry name" value="C5_MeTfrase"/>
</dbReference>
<dbReference type="NCBIfam" id="TIGR00675">
    <property type="entry name" value="dcm"/>
    <property type="match status" value="1"/>
</dbReference>
<evidence type="ECO:0000256" key="5">
    <source>
        <dbReference type="ARBA" id="ARBA00039681"/>
    </source>
</evidence>
<sequence length="372" mass="42584">MVIRVLELFSGIGGMHCSLNATGISFKIEAAVDINTTANQVYMHNFPDTTLLQRNILSLSSKEIDNLKPDLITMSPPCQPFTRQGLKQDCEDVRTQPLLHILQVISDLEYKPYYIFLENVKGFETSRAKEKLVSTLQSCGYKFKEFLLTPTQFGIPNSRLRYYLLAKFRFGTSCVNMTQELTTSLRCEIKKEDMLFFKNSGLDSEIDSSNTAEGVVCRGGNTTDDEKTPLSFYLENKPDLYFQDYLLPDKVLLKFPMILDIVDRRSLQSCCFTKGYGHYVQGTGSVIHAVSHDKFIEVYKTVSLLNKEHPQTVELLKQLKLRYFTPREVANLLHFPSMFSFPSHLKKKQLYQILGNSINVYVVCELLKLLLQ</sequence>
<dbReference type="PROSITE" id="PS00095">
    <property type="entry name" value="C5_MTASE_2"/>
    <property type="match status" value="1"/>
</dbReference>
<dbReference type="PANTHER" id="PTHR46098:SF1">
    <property type="entry name" value="TRNA (CYTOSINE(38)-C(5))-METHYLTRANSFERASE"/>
    <property type="match status" value="1"/>
</dbReference>
<keyword evidence="9" id="KW-1185">Reference proteome</keyword>
<dbReference type="InterPro" id="IPR050750">
    <property type="entry name" value="C5-MTase"/>
</dbReference>
<dbReference type="SUPFAM" id="SSF53335">
    <property type="entry name" value="S-adenosyl-L-methionine-dependent methyltransferases"/>
    <property type="match status" value="1"/>
</dbReference>
<dbReference type="Gene3D" id="3.40.50.150">
    <property type="entry name" value="Vaccinia Virus protein VP39"/>
    <property type="match status" value="1"/>
</dbReference>
<evidence type="ECO:0000256" key="8">
    <source>
        <dbReference type="RuleBase" id="RU000416"/>
    </source>
</evidence>
<protein>
    <recommendedName>
        <fullName evidence="5">tRNA (cytosine(38)-C(5))-methyltransferase</fullName>
        <ecNumber evidence="4">2.1.1.204</ecNumber>
    </recommendedName>
    <alternativeName>
        <fullName evidence="6">DNA (cytosine-5)-methyltransferase-like protein 2</fullName>
    </alternativeName>
</protein>
<evidence type="ECO:0000313" key="9">
    <source>
        <dbReference type="Proteomes" id="UP000694941"/>
    </source>
</evidence>
<evidence type="ECO:0000256" key="6">
    <source>
        <dbReference type="ARBA" id="ARBA00042810"/>
    </source>
</evidence>
<dbReference type="PANTHER" id="PTHR46098">
    <property type="entry name" value="TRNA (CYTOSINE(38)-C(5))-METHYLTRANSFERASE"/>
    <property type="match status" value="1"/>
</dbReference>
<dbReference type="InterPro" id="IPR029063">
    <property type="entry name" value="SAM-dependent_MTases_sf"/>
</dbReference>
<dbReference type="Gene3D" id="3.90.120.10">
    <property type="entry name" value="DNA Methylase, subunit A, domain 2"/>
    <property type="match status" value="1"/>
</dbReference>
<dbReference type="PRINTS" id="PR00105">
    <property type="entry name" value="C5METTRFRASE"/>
</dbReference>
<evidence type="ECO:0000256" key="3">
    <source>
        <dbReference type="ARBA" id="ARBA00022691"/>
    </source>
</evidence>
<name>A0ABM1BCF1_LIMPO</name>
<dbReference type="Proteomes" id="UP000694941">
    <property type="component" value="Unplaced"/>
</dbReference>
<evidence type="ECO:0000256" key="4">
    <source>
        <dbReference type="ARBA" id="ARBA00039081"/>
    </source>
</evidence>